<evidence type="ECO:0000313" key="10">
    <source>
        <dbReference type="Proteomes" id="UP000245699"/>
    </source>
</evidence>
<sequence>MAQVQISHEHISQVRTKTAPTRNFEIMIYTDNLMHTGISSIDSGVHPRSKPELEVALRETFQFGIDTSSVKLDRKDNILMIKDCRDSRNLGILDSSEDIEVTAKIFFLDFVNCSNLHDFQDMVDTTLKSLKSHLNVKTIHSLILSFNGGRIQHDSPDSSSENISATKQDILNIPETSAFVKLWLALIDRQNAGDFKLLGVSDFTLENLTKFKELGIPLPNINQINVPSNGDLSESLLEFSSDHNVELLSHKDQCCSITHKYLSQLTDSTYFDPYIPDYVTENGQNLNIRPRVVVKYSTIIKNRSIVRSKGYIVTLSQQS</sequence>
<evidence type="ECO:0000256" key="6">
    <source>
        <dbReference type="ARBA" id="ARBA00031154"/>
    </source>
</evidence>
<dbReference type="AlphaFoldDB" id="A0A2T9Z3C1"/>
<evidence type="ECO:0000256" key="3">
    <source>
        <dbReference type="ARBA" id="ARBA00011532"/>
    </source>
</evidence>
<gene>
    <name evidence="9" type="ORF">BB559_001049</name>
</gene>
<evidence type="ECO:0000313" key="9">
    <source>
        <dbReference type="EMBL" id="PVU99036.1"/>
    </source>
</evidence>
<proteinExistence type="inferred from homology"/>
<dbReference type="GO" id="GO:0030234">
    <property type="term" value="F:enzyme regulator activity"/>
    <property type="evidence" value="ECO:0007669"/>
    <property type="project" value="TreeGrafter"/>
</dbReference>
<keyword evidence="10" id="KW-1185">Reference proteome</keyword>
<dbReference type="Proteomes" id="UP000245699">
    <property type="component" value="Unassembled WGS sequence"/>
</dbReference>
<evidence type="ECO:0000256" key="5">
    <source>
        <dbReference type="ARBA" id="ARBA00030406"/>
    </source>
</evidence>
<evidence type="ECO:0000256" key="8">
    <source>
        <dbReference type="ARBA" id="ARBA00032926"/>
    </source>
</evidence>
<dbReference type="PANTHER" id="PTHR13295">
    <property type="entry name" value="GLUTAMATE CYSTEINE LIGASE REGULATORY SUBUNIT"/>
    <property type="match status" value="1"/>
</dbReference>
<dbReference type="OrthoDB" id="5596051at2759"/>
<comment type="subunit">
    <text evidence="3">Heterodimer of a catalytic heavy chain and a regulatory light chain.</text>
</comment>
<dbReference type="EMBL" id="MBFT01000055">
    <property type="protein sequence ID" value="PVU99036.1"/>
    <property type="molecule type" value="Genomic_DNA"/>
</dbReference>
<dbReference type="GO" id="GO:0035226">
    <property type="term" value="F:glutamate-cysteine ligase catalytic subunit binding"/>
    <property type="evidence" value="ECO:0007669"/>
    <property type="project" value="InterPro"/>
</dbReference>
<evidence type="ECO:0000256" key="4">
    <source>
        <dbReference type="ARBA" id="ARBA00022684"/>
    </source>
</evidence>
<organism evidence="9 10">
    <name type="scientific">Furculomyces boomerangus</name>
    <dbReference type="NCBI Taxonomy" id="61424"/>
    <lineage>
        <taxon>Eukaryota</taxon>
        <taxon>Fungi</taxon>
        <taxon>Fungi incertae sedis</taxon>
        <taxon>Zoopagomycota</taxon>
        <taxon>Kickxellomycotina</taxon>
        <taxon>Harpellomycetes</taxon>
        <taxon>Harpellales</taxon>
        <taxon>Harpellaceae</taxon>
        <taxon>Furculomyces</taxon>
    </lineage>
</organism>
<dbReference type="GO" id="GO:0017109">
    <property type="term" value="C:glutamate-cysteine ligase complex"/>
    <property type="evidence" value="ECO:0007669"/>
    <property type="project" value="TreeGrafter"/>
</dbReference>
<protein>
    <recommendedName>
        <fullName evidence="7">GCS light chain</fullName>
    </recommendedName>
    <alternativeName>
        <fullName evidence="5">Gamma-ECS regulatory subunit</fullName>
    </alternativeName>
    <alternativeName>
        <fullName evidence="8">Gamma-glutamylcysteine synthetase regulatory subunit</fullName>
    </alternativeName>
    <alternativeName>
        <fullName evidence="6">Glutamate--cysteine ligase modifier subunit</fullName>
    </alternativeName>
</protein>
<dbReference type="STRING" id="61424.A0A2T9Z3C1"/>
<dbReference type="PANTHER" id="PTHR13295:SF4">
    <property type="entry name" value="GLUTAMATE--CYSTEINE LIGASE REGULATORY SUBUNIT"/>
    <property type="match status" value="1"/>
</dbReference>
<dbReference type="InterPro" id="IPR036812">
    <property type="entry name" value="NAD(P)_OxRdtase_dom_sf"/>
</dbReference>
<evidence type="ECO:0000256" key="1">
    <source>
        <dbReference type="ARBA" id="ARBA00005006"/>
    </source>
</evidence>
<comment type="similarity">
    <text evidence="2">Belongs to the aldo/keto reductase family. Glutamate--cysteine ligase light chain subfamily.</text>
</comment>
<comment type="caution">
    <text evidence="9">The sequence shown here is derived from an EMBL/GenBank/DDBJ whole genome shotgun (WGS) entry which is preliminary data.</text>
</comment>
<keyword evidence="4" id="KW-0317">Glutathione biosynthesis</keyword>
<name>A0A2T9Z3C1_9FUNG</name>
<dbReference type="GO" id="GO:0006750">
    <property type="term" value="P:glutathione biosynthetic process"/>
    <property type="evidence" value="ECO:0007669"/>
    <property type="project" value="UniProtKB-UniPathway"/>
</dbReference>
<accession>A0A2T9Z3C1</accession>
<reference evidence="9 10" key="1">
    <citation type="journal article" date="2018" name="MBio">
        <title>Comparative Genomics Reveals the Core Gene Toolbox for the Fungus-Insect Symbiosis.</title>
        <authorList>
            <person name="Wang Y."/>
            <person name="Stata M."/>
            <person name="Wang W."/>
            <person name="Stajich J.E."/>
            <person name="White M.M."/>
            <person name="Moncalvo J.M."/>
        </authorList>
    </citation>
    <scope>NUCLEOTIDE SEQUENCE [LARGE SCALE GENOMIC DNA]</scope>
    <source>
        <strain evidence="9 10">AUS-77-4</strain>
    </source>
</reference>
<dbReference type="Gene3D" id="3.20.20.100">
    <property type="entry name" value="NADP-dependent oxidoreductase domain"/>
    <property type="match status" value="1"/>
</dbReference>
<evidence type="ECO:0000256" key="2">
    <source>
        <dbReference type="ARBA" id="ARBA00008612"/>
    </source>
</evidence>
<dbReference type="UniPathway" id="UPA00142">
    <property type="reaction ID" value="UER00209"/>
</dbReference>
<evidence type="ECO:0000256" key="7">
    <source>
        <dbReference type="ARBA" id="ARBA00031732"/>
    </source>
</evidence>
<dbReference type="InterPro" id="IPR032963">
    <property type="entry name" value="Gclm"/>
</dbReference>
<comment type="pathway">
    <text evidence="1">Sulfur metabolism; glutathione biosynthesis; glutathione from L-cysteine and L-glutamate: step 1/2.</text>
</comment>
<dbReference type="SUPFAM" id="SSF51430">
    <property type="entry name" value="NAD(P)-linked oxidoreductase"/>
    <property type="match status" value="1"/>
</dbReference>